<dbReference type="InterPro" id="IPR029045">
    <property type="entry name" value="ClpP/crotonase-like_dom_sf"/>
</dbReference>
<dbReference type="InterPro" id="IPR018376">
    <property type="entry name" value="Enoyl-CoA_hyd/isom_CS"/>
</dbReference>
<organism evidence="8 9">
    <name type="scientific">Mycolicibacterium hodleri</name>
    <dbReference type="NCBI Taxonomy" id="49897"/>
    <lineage>
        <taxon>Bacteria</taxon>
        <taxon>Bacillati</taxon>
        <taxon>Actinomycetota</taxon>
        <taxon>Actinomycetes</taxon>
        <taxon>Mycobacteriales</taxon>
        <taxon>Mycobacteriaceae</taxon>
        <taxon>Mycolicibacterium</taxon>
    </lineage>
</organism>
<dbReference type="EMBL" id="VIFX01000011">
    <property type="protein sequence ID" value="TQR86579.1"/>
    <property type="molecule type" value="Genomic_DNA"/>
</dbReference>
<comment type="catalytic activity">
    <reaction evidence="6">
        <text>a 4-saturated-(3S)-3-hydroxyacyl-CoA = a (3E)-enoyl-CoA + H2O</text>
        <dbReference type="Rhea" id="RHEA:20724"/>
        <dbReference type="ChEBI" id="CHEBI:15377"/>
        <dbReference type="ChEBI" id="CHEBI:58521"/>
        <dbReference type="ChEBI" id="CHEBI:137480"/>
        <dbReference type="EC" id="4.2.1.17"/>
    </reaction>
</comment>
<dbReference type="NCBIfam" id="NF006699">
    <property type="entry name" value="PRK09245.1"/>
    <property type="match status" value="1"/>
</dbReference>
<dbReference type="PANTHER" id="PTHR11941">
    <property type="entry name" value="ENOYL-COA HYDRATASE-RELATED"/>
    <property type="match status" value="1"/>
</dbReference>
<comment type="caution">
    <text evidence="8">The sequence shown here is derived from an EMBL/GenBank/DDBJ whole genome shotgun (WGS) entry which is preliminary data.</text>
</comment>
<dbReference type="PROSITE" id="PS00166">
    <property type="entry name" value="ENOYL_COA_HYDRATASE"/>
    <property type="match status" value="1"/>
</dbReference>
<dbReference type="CDD" id="cd06558">
    <property type="entry name" value="crotonase-like"/>
    <property type="match status" value="1"/>
</dbReference>
<gene>
    <name evidence="8" type="ORF">D8S82_10485</name>
</gene>
<evidence type="ECO:0000256" key="3">
    <source>
        <dbReference type="ARBA" id="ARBA00022832"/>
    </source>
</evidence>
<evidence type="ECO:0000256" key="6">
    <source>
        <dbReference type="ARBA" id="ARBA00023717"/>
    </source>
</evidence>
<evidence type="ECO:0000313" key="8">
    <source>
        <dbReference type="EMBL" id="TQR86579.1"/>
    </source>
</evidence>
<keyword evidence="3" id="KW-0276">Fatty acid metabolism</keyword>
<sequence length="259" mass="27775">MSALLRIETAGATQVWTIDLPHVGNAITDTEFIAAFEAAVAAANADLDVRAVILTGAGKIFSAGGNVKEMADQQGMFGVSALDQRRAYVDGIQRIPRALARLEVPLIAAVNGPAIGAGCDLAMMCDIRVASERASFAESFVQIGLIPGDGGTWFLPRAIGYERAAEMTFTGDRVDANTALAWGMVSRVVAHDELLAEARALADRITKNPTHALRMAKRLMHESRTGPLESTLGMAAAMQPLAHRDPEHEQRISRWRSTV</sequence>
<evidence type="ECO:0000256" key="2">
    <source>
        <dbReference type="ARBA" id="ARBA00005254"/>
    </source>
</evidence>
<dbReference type="InterPro" id="IPR001753">
    <property type="entry name" value="Enoyl-CoA_hydra/iso"/>
</dbReference>
<dbReference type="GO" id="GO:0006635">
    <property type="term" value="P:fatty acid beta-oxidation"/>
    <property type="evidence" value="ECO:0007669"/>
    <property type="project" value="TreeGrafter"/>
</dbReference>
<dbReference type="SUPFAM" id="SSF52096">
    <property type="entry name" value="ClpP/crotonase"/>
    <property type="match status" value="1"/>
</dbReference>
<evidence type="ECO:0000256" key="7">
    <source>
        <dbReference type="RuleBase" id="RU003707"/>
    </source>
</evidence>
<dbReference type="PANTHER" id="PTHR11941:SF54">
    <property type="entry name" value="ENOYL-COA HYDRATASE, MITOCHONDRIAL"/>
    <property type="match status" value="1"/>
</dbReference>
<comment type="catalytic activity">
    <reaction evidence="5">
        <text>a (3S)-3-hydroxyacyl-CoA = a (2E)-enoyl-CoA + H2O</text>
        <dbReference type="Rhea" id="RHEA:16105"/>
        <dbReference type="ChEBI" id="CHEBI:15377"/>
        <dbReference type="ChEBI" id="CHEBI:57318"/>
        <dbReference type="ChEBI" id="CHEBI:58856"/>
        <dbReference type="EC" id="4.2.1.17"/>
    </reaction>
</comment>
<comment type="function">
    <text evidence="1">Could possibly oxidize fatty acids using specific components.</text>
</comment>
<comment type="similarity">
    <text evidence="2 7">Belongs to the enoyl-CoA hydratase/isomerase family.</text>
</comment>
<dbReference type="Gene3D" id="3.90.226.10">
    <property type="entry name" value="2-enoyl-CoA Hydratase, Chain A, domain 1"/>
    <property type="match status" value="1"/>
</dbReference>
<keyword evidence="9" id="KW-1185">Reference proteome</keyword>
<evidence type="ECO:0000256" key="5">
    <source>
        <dbReference type="ARBA" id="ARBA00023709"/>
    </source>
</evidence>
<dbReference type="Pfam" id="PF00378">
    <property type="entry name" value="ECH_1"/>
    <property type="match status" value="1"/>
</dbReference>
<name>A0A544W2V6_9MYCO</name>
<evidence type="ECO:0000313" key="9">
    <source>
        <dbReference type="Proteomes" id="UP000315759"/>
    </source>
</evidence>
<keyword evidence="4" id="KW-0443">Lipid metabolism</keyword>
<evidence type="ECO:0000256" key="4">
    <source>
        <dbReference type="ARBA" id="ARBA00023098"/>
    </source>
</evidence>
<accession>A0A544W2V6</accession>
<reference evidence="8 9" key="1">
    <citation type="submission" date="2018-10" db="EMBL/GenBank/DDBJ databases">
        <title>Draft genome of Mycobacterium hodleri strain B.</title>
        <authorList>
            <person name="Amande T.J."/>
            <person name="Mcgenity T.J."/>
        </authorList>
    </citation>
    <scope>NUCLEOTIDE SEQUENCE [LARGE SCALE GENOMIC DNA]</scope>
    <source>
        <strain evidence="8 9">B</strain>
    </source>
</reference>
<protein>
    <submittedName>
        <fullName evidence="8">Crotonase/enoyl-CoA hydratase family protein</fullName>
    </submittedName>
</protein>
<proteinExistence type="inferred from homology"/>
<dbReference type="GO" id="GO:0004300">
    <property type="term" value="F:enoyl-CoA hydratase activity"/>
    <property type="evidence" value="ECO:0007669"/>
    <property type="project" value="UniProtKB-EC"/>
</dbReference>
<evidence type="ECO:0000256" key="1">
    <source>
        <dbReference type="ARBA" id="ARBA00002994"/>
    </source>
</evidence>
<dbReference type="AlphaFoldDB" id="A0A544W2V6"/>
<dbReference type="RefSeq" id="WP_142552043.1">
    <property type="nucleotide sequence ID" value="NZ_VIFX01000011.1"/>
</dbReference>
<dbReference type="Proteomes" id="UP000315759">
    <property type="component" value="Unassembled WGS sequence"/>
</dbReference>